<feature type="transmembrane region" description="Helical" evidence="1">
    <location>
        <begin position="93"/>
        <end position="114"/>
    </location>
</feature>
<keyword evidence="1" id="KW-0812">Transmembrane</keyword>
<dbReference type="Pfam" id="PF06724">
    <property type="entry name" value="DUF1206"/>
    <property type="match status" value="2"/>
</dbReference>
<accession>A0A2T5VF16</accession>
<feature type="domain" description="DUF1206" evidence="2">
    <location>
        <begin position="188"/>
        <end position="257"/>
    </location>
</feature>
<dbReference type="Proteomes" id="UP000244081">
    <property type="component" value="Unassembled WGS sequence"/>
</dbReference>
<dbReference type="EMBL" id="QAYG01000001">
    <property type="protein sequence ID" value="PTW62345.1"/>
    <property type="molecule type" value="Genomic_DNA"/>
</dbReference>
<gene>
    <name evidence="3" type="ORF">C8N35_101386</name>
</gene>
<dbReference type="InterPro" id="IPR009597">
    <property type="entry name" value="DUF1206"/>
</dbReference>
<dbReference type="OrthoDB" id="5702018at2"/>
<feature type="transmembrane region" description="Helical" evidence="1">
    <location>
        <begin position="231"/>
        <end position="252"/>
    </location>
</feature>
<evidence type="ECO:0000313" key="3">
    <source>
        <dbReference type="EMBL" id="PTW62345.1"/>
    </source>
</evidence>
<comment type="caution">
    <text evidence="3">The sequence shown here is derived from an EMBL/GenBank/DDBJ whole genome shotgun (WGS) entry which is preliminary data.</text>
</comment>
<keyword evidence="1" id="KW-1133">Transmembrane helix</keyword>
<feature type="domain" description="DUF1206" evidence="2">
    <location>
        <begin position="15"/>
        <end position="81"/>
    </location>
</feature>
<evidence type="ECO:0000256" key="1">
    <source>
        <dbReference type="SAM" id="Phobius"/>
    </source>
</evidence>
<dbReference type="AlphaFoldDB" id="A0A2T5VF16"/>
<feature type="transmembrane region" description="Helical" evidence="1">
    <location>
        <begin position="180"/>
        <end position="205"/>
    </location>
</feature>
<sequence length="274" mass="28827">MRTPDPLMLRHLARLGYAARGLVYAVIGSFALLAATGYGQSKDTNGALEAILSAPFGALAAMALIAGFICYAGWRAIQAVFDPDGHGLTPAGIAIRLGLLASGAGYATLTVYTWSVLDGVVEQEERKGSAAQWLAGVIGSQWAASLVAAVFIGVGIAHAWKAISMRYDDHFMAGGKVMSIVHPVAITGLLARCVTFFIIAALLFYRGLNAGKDGGSPGLKEALEFIRELPAGGWLLGGMGAGLLAFALYSFTEAAFRRINVRDAFQVEAPQSFR</sequence>
<evidence type="ECO:0000259" key="2">
    <source>
        <dbReference type="Pfam" id="PF06724"/>
    </source>
</evidence>
<dbReference type="RefSeq" id="WP_107987929.1">
    <property type="nucleotide sequence ID" value="NZ_QAYG01000001.1"/>
</dbReference>
<feature type="transmembrane region" description="Helical" evidence="1">
    <location>
        <begin position="21"/>
        <end position="38"/>
    </location>
</feature>
<proteinExistence type="predicted"/>
<keyword evidence="1" id="KW-0472">Membrane</keyword>
<protein>
    <submittedName>
        <fullName evidence="3">Uncharacterized protein DUF1206</fullName>
    </submittedName>
</protein>
<organism evidence="3 4">
    <name type="scientific">Breoghania corrubedonensis</name>
    <dbReference type="NCBI Taxonomy" id="665038"/>
    <lineage>
        <taxon>Bacteria</taxon>
        <taxon>Pseudomonadati</taxon>
        <taxon>Pseudomonadota</taxon>
        <taxon>Alphaproteobacteria</taxon>
        <taxon>Hyphomicrobiales</taxon>
        <taxon>Stappiaceae</taxon>
        <taxon>Breoghania</taxon>
    </lineage>
</organism>
<feature type="transmembrane region" description="Helical" evidence="1">
    <location>
        <begin position="50"/>
        <end position="72"/>
    </location>
</feature>
<evidence type="ECO:0000313" key="4">
    <source>
        <dbReference type="Proteomes" id="UP000244081"/>
    </source>
</evidence>
<keyword evidence="4" id="KW-1185">Reference proteome</keyword>
<reference evidence="3 4" key="1">
    <citation type="submission" date="2018-04" db="EMBL/GenBank/DDBJ databases">
        <title>Genomic Encyclopedia of Archaeal and Bacterial Type Strains, Phase II (KMG-II): from individual species to whole genera.</title>
        <authorList>
            <person name="Goeker M."/>
        </authorList>
    </citation>
    <scope>NUCLEOTIDE SEQUENCE [LARGE SCALE GENOMIC DNA]</scope>
    <source>
        <strain evidence="3 4">DSM 23382</strain>
    </source>
</reference>
<feature type="transmembrane region" description="Helical" evidence="1">
    <location>
        <begin position="134"/>
        <end position="160"/>
    </location>
</feature>
<name>A0A2T5VF16_9HYPH</name>